<dbReference type="PROSITE" id="PS50005">
    <property type="entry name" value="TPR"/>
    <property type="match status" value="1"/>
</dbReference>
<dbReference type="InterPro" id="IPR027417">
    <property type="entry name" value="P-loop_NTPase"/>
</dbReference>
<dbReference type="PANTHER" id="PTHR47691:SF3">
    <property type="entry name" value="HTH-TYPE TRANSCRIPTIONAL REGULATOR RV0890C-RELATED"/>
    <property type="match status" value="1"/>
</dbReference>
<dbReference type="PANTHER" id="PTHR47691">
    <property type="entry name" value="REGULATOR-RELATED"/>
    <property type="match status" value="1"/>
</dbReference>
<keyword evidence="3" id="KW-1185">Reference proteome</keyword>
<feature type="repeat" description="TPR" evidence="1">
    <location>
        <begin position="658"/>
        <end position="691"/>
    </location>
</feature>
<accession>A0A5R9FY78</accession>
<dbReference type="InterPro" id="IPR019734">
    <property type="entry name" value="TPR_rpt"/>
</dbReference>
<dbReference type="AlphaFoldDB" id="A0A5R9FY78"/>
<dbReference type="Gene3D" id="3.40.50.300">
    <property type="entry name" value="P-loop containing nucleotide triphosphate hydrolases"/>
    <property type="match status" value="1"/>
</dbReference>
<organism evidence="2 3">
    <name type="scientific">Streptomyces montanus</name>
    <dbReference type="NCBI Taxonomy" id="2580423"/>
    <lineage>
        <taxon>Bacteria</taxon>
        <taxon>Bacillati</taxon>
        <taxon>Actinomycetota</taxon>
        <taxon>Actinomycetes</taxon>
        <taxon>Kitasatosporales</taxon>
        <taxon>Streptomycetaceae</taxon>
        <taxon>Streptomyces</taxon>
    </lineage>
</organism>
<dbReference type="SUPFAM" id="SSF52540">
    <property type="entry name" value="P-loop containing nucleoside triphosphate hydrolases"/>
    <property type="match status" value="1"/>
</dbReference>
<dbReference type="PRINTS" id="PR00364">
    <property type="entry name" value="DISEASERSIST"/>
</dbReference>
<dbReference type="Proteomes" id="UP000305906">
    <property type="component" value="Unassembled WGS sequence"/>
</dbReference>
<evidence type="ECO:0000313" key="2">
    <source>
        <dbReference type="EMBL" id="TLS46890.1"/>
    </source>
</evidence>
<name>A0A5R9FY78_9ACTN</name>
<gene>
    <name evidence="2" type="ORF">FE633_07300</name>
</gene>
<dbReference type="EMBL" id="VBZC01000006">
    <property type="protein sequence ID" value="TLS46890.1"/>
    <property type="molecule type" value="Genomic_DNA"/>
</dbReference>
<dbReference type="InterPro" id="IPR011990">
    <property type="entry name" value="TPR-like_helical_dom_sf"/>
</dbReference>
<dbReference type="SUPFAM" id="SSF48452">
    <property type="entry name" value="TPR-like"/>
    <property type="match status" value="3"/>
</dbReference>
<evidence type="ECO:0000313" key="3">
    <source>
        <dbReference type="Proteomes" id="UP000305906"/>
    </source>
</evidence>
<dbReference type="Gene3D" id="1.25.40.10">
    <property type="entry name" value="Tetratricopeptide repeat domain"/>
    <property type="match status" value="3"/>
</dbReference>
<dbReference type="Pfam" id="PF13374">
    <property type="entry name" value="TPR_10"/>
    <property type="match status" value="1"/>
</dbReference>
<keyword evidence="1" id="KW-0802">TPR repeat</keyword>
<dbReference type="SMART" id="SM00028">
    <property type="entry name" value="TPR"/>
    <property type="match status" value="11"/>
</dbReference>
<reference evidence="2 3" key="1">
    <citation type="submission" date="2019-05" db="EMBL/GenBank/DDBJ databases">
        <title>Streptomyces sp. NEAU-C151, a novel actinomycete isolated from soil.</title>
        <authorList>
            <person name="Han L."/>
            <person name="Jiang H."/>
        </authorList>
    </citation>
    <scope>NUCLEOTIDE SEQUENCE [LARGE SCALE GENOMIC DNA]</scope>
    <source>
        <strain evidence="2 3">NEAU-C151</strain>
    </source>
</reference>
<evidence type="ECO:0000256" key="1">
    <source>
        <dbReference type="PROSITE-ProRule" id="PRU00339"/>
    </source>
</evidence>
<dbReference type="GO" id="GO:0043531">
    <property type="term" value="F:ADP binding"/>
    <property type="evidence" value="ECO:0007669"/>
    <property type="project" value="InterPro"/>
</dbReference>
<sequence>MGTGQSLFWHDWGTPVTAVGKAPGPDSGCGGGADPLDVLPAASESAGGAVVNEISGGVFLSPVIQGHTVILRLPPTVTPASGGLPPATPVFTGRDVQLKEIHGRLAPQGPDTPGGVGVAVTVLVGLGGVGKTELALQAAHRAVAEPGWFPGGLLFVDLFGYDDERRLSPEQALDTLLRYLAVPVQHIPVDLQGRSALYRTILKGYADQGRRVLVILDNASSTDQVRPLLPSDSDTPVLLTSRHTLTFHLGERLYDLDVLDSDDGVELIRRLLEQARPGDARAAVEPTQAARIVELCAGLPLALWVATALLTEAPSRPLANLAQALEDSHRRLERLSRRSDKAVRASFDLSYQALSPQHARLFRFLSLNPGPDLSTEAAACLLDEDLFDVQDLLDDLALAHLIGPGASYGRWRMHDLVRLFAHERGNAQAGADRPLEAASRLFDHYRLTTEAADTLLGPGYENPGRFADLAQALNWLDTEHPNLIATVQTAYHLGHADTSYHLAFALTRYLKRRRHLDDWIKVSATAAALCHLHGPEGGTALALSNYGVALAEARRFDEAVKAHGAALAIKRRLNDQRGVARTLSNIATTWHEMRRFEDAVSAYMAAARIFGELGHHRGQAHTLTNLAALLNDLRRFDQALAVLSEVADLTQEGNGHDITGLMARGAALAGKRRFDEAIEVFNRAADIHRRNADHHEEANTLNHIGNAMLQAWRVDEAIKAHTRAAELLQKTGDLHGEATARNSLGLCLRQSRRLSEAAEAHTRAAEAFHDTGDRNGEGLARTNLGMVLVALGRPDQAVDEHTRAAKLLRKTSDPNGEGIALNNLGCALRRVGEFAGALAAHDRAAELFRQTGDRKSEADVLNNVGTARREMGQFKEAIDANTAAAALYREVSDRHGEAEASTKIAEALLETGRFEEAAHASRRAAEILRKTEDRYGTAVAYGNLGVALIGLGSYREAVDACEKAVHLFRELDCSSEETTARRYLFHAAGELKKPD</sequence>
<dbReference type="Pfam" id="PF13424">
    <property type="entry name" value="TPR_12"/>
    <property type="match status" value="4"/>
</dbReference>
<proteinExistence type="predicted"/>
<comment type="caution">
    <text evidence="2">The sequence shown here is derived from an EMBL/GenBank/DDBJ whole genome shotgun (WGS) entry which is preliminary data.</text>
</comment>
<protein>
    <submittedName>
        <fullName evidence="2">Tetratricopeptide repeat protein</fullName>
    </submittedName>
</protein>